<protein>
    <recommendedName>
        <fullName evidence="9">C2H2-type domain-containing protein</fullName>
    </recommendedName>
</protein>
<feature type="domain" description="C2H2-type" evidence="9">
    <location>
        <begin position="391"/>
        <end position="418"/>
    </location>
</feature>
<reference evidence="10 11" key="1">
    <citation type="submission" date="2020-02" db="EMBL/GenBank/DDBJ databases">
        <title>A chromosome-scale genome assembly of the black bullhead catfish (Ameiurus melas).</title>
        <authorList>
            <person name="Wen M."/>
            <person name="Zham M."/>
            <person name="Cabau C."/>
            <person name="Klopp C."/>
            <person name="Donnadieu C."/>
            <person name="Roques C."/>
            <person name="Bouchez O."/>
            <person name="Lampietro C."/>
            <person name="Jouanno E."/>
            <person name="Herpin A."/>
            <person name="Louis A."/>
            <person name="Berthelot C."/>
            <person name="Parey E."/>
            <person name="Roest-Crollius H."/>
            <person name="Braasch I."/>
            <person name="Postlethwait J."/>
            <person name="Robinson-Rechavi M."/>
            <person name="Echchiki A."/>
            <person name="Begum T."/>
            <person name="Montfort J."/>
            <person name="Schartl M."/>
            <person name="Bobe J."/>
            <person name="Guiguen Y."/>
        </authorList>
    </citation>
    <scope>NUCLEOTIDE SEQUENCE [LARGE SCALE GENOMIC DNA]</scope>
    <source>
        <strain evidence="10">M_S1</strain>
        <tissue evidence="10">Blood</tissue>
    </source>
</reference>
<keyword evidence="5" id="KW-0862">Zinc</keyword>
<accession>A0A7J5ZUQ4</accession>
<sequence length="456" mass="51271">MAEPRCFQTQLNSIMEIMSRAVVRQICKIVDSDLASLRLELERALHDNAALGDKMRVLESEVETMRKAGARARRKSCRSVCIQTSEDAPPSINGIFGKEWCSSMWDGRSRPGDEVVKVELDVSDEPENDDNCNVRGVKEEVSEQEICIVDPTPRDTHDVSEDLADDDDIRFISAGFPGTSDVDTMAPDSPRAAATKLISMDGTVQHVIVSGDDDDEDKEEDRVAFDQHCMPVEFMEGERGESAAFEKQDDVEQWAEQDVLTDSECMTGSGGGAGHIFNYFDRFNIHHQPGPGGNSAKVDFTCPECGKRFLRRNGLTLHMKSHQKQNAHACRTCKVVFPQKNLLRTHKCLPPEKTLAKTADMRFRCEMCGKYFHSKANLKVHYAVHTGERPHTCSFCGRGFSQKGNLTIHERIHKGERPYVCTICGKSFTQKGNLTHHLAIHNKINNRMRNAVEKWQ</sequence>
<comment type="subcellular location">
    <subcellularLocation>
        <location evidence="1">Nucleus</location>
    </subcellularLocation>
</comment>
<evidence type="ECO:0000259" key="9">
    <source>
        <dbReference type="PROSITE" id="PS50157"/>
    </source>
</evidence>
<dbReference type="EMBL" id="JAAGNN010000023">
    <property type="protein sequence ID" value="KAF4073671.1"/>
    <property type="molecule type" value="Genomic_DNA"/>
</dbReference>
<dbReference type="InterPro" id="IPR050331">
    <property type="entry name" value="Zinc_finger"/>
</dbReference>
<dbReference type="PROSITE" id="PS50157">
    <property type="entry name" value="ZINC_FINGER_C2H2_2"/>
    <property type="match status" value="4"/>
</dbReference>
<dbReference type="GO" id="GO:0005634">
    <property type="term" value="C:nucleus"/>
    <property type="evidence" value="ECO:0007669"/>
    <property type="project" value="UniProtKB-SubCell"/>
</dbReference>
<dbReference type="Gene3D" id="3.30.160.60">
    <property type="entry name" value="Classic Zinc Finger"/>
    <property type="match status" value="4"/>
</dbReference>
<evidence type="ECO:0000313" key="10">
    <source>
        <dbReference type="EMBL" id="KAF4073671.1"/>
    </source>
</evidence>
<dbReference type="PROSITE" id="PS00028">
    <property type="entry name" value="ZINC_FINGER_C2H2_1"/>
    <property type="match status" value="4"/>
</dbReference>
<gene>
    <name evidence="10" type="ORF">AMELA_G00246110</name>
</gene>
<dbReference type="FunFam" id="3.30.160.60:FF:000110">
    <property type="entry name" value="Zinc finger protein-like"/>
    <property type="match status" value="1"/>
</dbReference>
<dbReference type="OrthoDB" id="8922241at2759"/>
<keyword evidence="11" id="KW-1185">Reference proteome</keyword>
<evidence type="ECO:0000256" key="1">
    <source>
        <dbReference type="ARBA" id="ARBA00004123"/>
    </source>
</evidence>
<dbReference type="AlphaFoldDB" id="A0A7J5ZUQ4"/>
<dbReference type="FunFam" id="3.30.160.60:FF:000100">
    <property type="entry name" value="Zinc finger 45-like"/>
    <property type="match status" value="2"/>
</dbReference>
<comment type="caution">
    <text evidence="10">The sequence shown here is derived from an EMBL/GenBank/DDBJ whole genome shotgun (WGS) entry which is preliminary data.</text>
</comment>
<dbReference type="SMART" id="SM00355">
    <property type="entry name" value="ZnF_C2H2"/>
    <property type="match status" value="5"/>
</dbReference>
<proteinExistence type="predicted"/>
<evidence type="ECO:0000256" key="3">
    <source>
        <dbReference type="ARBA" id="ARBA00022737"/>
    </source>
</evidence>
<dbReference type="Pfam" id="PF00096">
    <property type="entry name" value="zf-C2H2"/>
    <property type="match status" value="4"/>
</dbReference>
<dbReference type="GO" id="GO:0010468">
    <property type="term" value="P:regulation of gene expression"/>
    <property type="evidence" value="ECO:0007669"/>
    <property type="project" value="TreeGrafter"/>
</dbReference>
<organism evidence="10 11">
    <name type="scientific">Ameiurus melas</name>
    <name type="common">Black bullhead</name>
    <name type="synonym">Silurus melas</name>
    <dbReference type="NCBI Taxonomy" id="219545"/>
    <lineage>
        <taxon>Eukaryota</taxon>
        <taxon>Metazoa</taxon>
        <taxon>Chordata</taxon>
        <taxon>Craniata</taxon>
        <taxon>Vertebrata</taxon>
        <taxon>Euteleostomi</taxon>
        <taxon>Actinopterygii</taxon>
        <taxon>Neopterygii</taxon>
        <taxon>Teleostei</taxon>
        <taxon>Ostariophysi</taxon>
        <taxon>Siluriformes</taxon>
        <taxon>Ictaluridae</taxon>
        <taxon>Ameiurus</taxon>
    </lineage>
</organism>
<evidence type="ECO:0000256" key="4">
    <source>
        <dbReference type="ARBA" id="ARBA00022771"/>
    </source>
</evidence>
<dbReference type="PANTHER" id="PTHR16515">
    <property type="entry name" value="PR DOMAIN ZINC FINGER PROTEIN"/>
    <property type="match status" value="1"/>
</dbReference>
<dbReference type="SUPFAM" id="SSF57667">
    <property type="entry name" value="beta-beta-alpha zinc fingers"/>
    <property type="match status" value="3"/>
</dbReference>
<dbReference type="GO" id="GO:0008270">
    <property type="term" value="F:zinc ion binding"/>
    <property type="evidence" value="ECO:0007669"/>
    <property type="project" value="UniProtKB-KW"/>
</dbReference>
<keyword evidence="6" id="KW-0539">Nucleus</keyword>
<dbReference type="PANTHER" id="PTHR16515:SF49">
    <property type="entry name" value="GASTRULA ZINC FINGER PROTEIN XLCGF49.1-LIKE-RELATED"/>
    <property type="match status" value="1"/>
</dbReference>
<dbReference type="Proteomes" id="UP000593565">
    <property type="component" value="Unassembled WGS sequence"/>
</dbReference>
<evidence type="ECO:0000256" key="7">
    <source>
        <dbReference type="PROSITE-ProRule" id="PRU00042"/>
    </source>
</evidence>
<evidence type="ECO:0000256" key="6">
    <source>
        <dbReference type="ARBA" id="ARBA00023242"/>
    </source>
</evidence>
<feature type="coiled-coil region" evidence="8">
    <location>
        <begin position="34"/>
        <end position="61"/>
    </location>
</feature>
<feature type="domain" description="C2H2-type" evidence="9">
    <location>
        <begin position="419"/>
        <end position="446"/>
    </location>
</feature>
<name>A0A7J5ZUQ4_AMEME</name>
<evidence type="ECO:0000256" key="2">
    <source>
        <dbReference type="ARBA" id="ARBA00022723"/>
    </source>
</evidence>
<evidence type="ECO:0000313" key="11">
    <source>
        <dbReference type="Proteomes" id="UP000593565"/>
    </source>
</evidence>
<keyword evidence="4 7" id="KW-0863">Zinc-finger</keyword>
<dbReference type="FunFam" id="3.30.160.60:FF:000358">
    <property type="entry name" value="zinc finger protein 24"/>
    <property type="match status" value="1"/>
</dbReference>
<keyword evidence="8" id="KW-0175">Coiled coil</keyword>
<dbReference type="InterPro" id="IPR013087">
    <property type="entry name" value="Znf_C2H2_type"/>
</dbReference>
<feature type="domain" description="C2H2-type" evidence="9">
    <location>
        <begin position="363"/>
        <end position="390"/>
    </location>
</feature>
<keyword evidence="2" id="KW-0479">Metal-binding</keyword>
<keyword evidence="3" id="KW-0677">Repeat</keyword>
<evidence type="ECO:0000256" key="5">
    <source>
        <dbReference type="ARBA" id="ARBA00022833"/>
    </source>
</evidence>
<dbReference type="InterPro" id="IPR036236">
    <property type="entry name" value="Znf_C2H2_sf"/>
</dbReference>
<feature type="domain" description="C2H2-type" evidence="9">
    <location>
        <begin position="300"/>
        <end position="327"/>
    </location>
</feature>
<evidence type="ECO:0000256" key="8">
    <source>
        <dbReference type="SAM" id="Coils"/>
    </source>
</evidence>